<dbReference type="RefSeq" id="XP_025364251.1">
    <property type="nucleotide sequence ID" value="XM_025503252.1"/>
</dbReference>
<name>A0A316UWH4_9BASI</name>
<proteinExistence type="predicted"/>
<dbReference type="Proteomes" id="UP000245884">
    <property type="component" value="Unassembled WGS sequence"/>
</dbReference>
<protein>
    <recommendedName>
        <fullName evidence="6">F-box domain-containing protein</fullName>
    </recommendedName>
</protein>
<feature type="transmembrane region" description="Helical" evidence="2">
    <location>
        <begin position="150"/>
        <end position="173"/>
    </location>
</feature>
<evidence type="ECO:0000256" key="2">
    <source>
        <dbReference type="SAM" id="Phobius"/>
    </source>
</evidence>
<feature type="region of interest" description="Disordered" evidence="1">
    <location>
        <begin position="543"/>
        <end position="566"/>
    </location>
</feature>
<keyword evidence="3" id="KW-0732">Signal</keyword>
<keyword evidence="2" id="KW-0812">Transmembrane</keyword>
<keyword evidence="2" id="KW-1133">Transmembrane helix</keyword>
<keyword evidence="2" id="KW-0472">Membrane</keyword>
<reference evidence="4 5" key="1">
    <citation type="journal article" date="2018" name="Mol. Biol. Evol.">
        <title>Broad Genomic Sampling Reveals a Smut Pathogenic Ancestry of the Fungal Clade Ustilaginomycotina.</title>
        <authorList>
            <person name="Kijpornyongpan T."/>
            <person name="Mondo S.J."/>
            <person name="Barry K."/>
            <person name="Sandor L."/>
            <person name="Lee J."/>
            <person name="Lipzen A."/>
            <person name="Pangilinan J."/>
            <person name="LaButti K."/>
            <person name="Hainaut M."/>
            <person name="Henrissat B."/>
            <person name="Grigoriev I.V."/>
            <person name="Spatafora J.W."/>
            <person name="Aime M.C."/>
        </authorList>
    </citation>
    <scope>NUCLEOTIDE SEQUENCE [LARGE SCALE GENOMIC DNA]</scope>
    <source>
        <strain evidence="4 5">MCA 5214</strain>
    </source>
</reference>
<dbReference type="OrthoDB" id="3145912at2759"/>
<sequence length="655" mass="73147">MSLSCVSLILCVTSDARLAPVAAGVQQVQPVALSETKSNRVFRSFMSDLATVCLASPGLGLVIVRHPATVTSCLRAASFWTAPSASFLLLTTTSYPPWLTGMSTADTKDKSGLVATLQCYVDNTKLVGFIIWVIVVAVFQAMVRDACATFVFAMEWTKILLTIVQLISIGSALRIRKACRILWLEARVLAGIKLRPNPSPFAGLPSELVLKILKLACEDCPTTAHRLNFTPLMVSSGYHRALQPRFYSSLTITTERQLVRLSSLLTTYPSLAKHVNRLTVAADIFDRRTGCMSMPMANPLIIGFFLKHVLIASTEVRQLSLDVHGMAALYRGSYDNYLDCGPRITSLRTELAMVRFLDLPIFEDLEDLEISCFALSAEEASELRSIVPRLKRLTIRLLRYQIEEPPSLLQRLRIFFRWICRDAHPINAVAADTEDSDDVEQSQTRWSDTYHGRREAWRFEQALEILRAWRPESDVPGSPRTRLESVTILTWADAFREHLTFDAVQGQRVARLPSELAELVEQQRRELVAKGIDGLICRPVPALDDKPKNASPQLPSLPPRPLRRFDSPGPRVFGDDGEEILPVRIDVATRDAGTVAASALGPEQMAFWDRPLFMNGDQKLSLAEVLRPCPLRVDLNPWRKVGSRKGTIQSWIQDA</sequence>
<evidence type="ECO:0000313" key="4">
    <source>
        <dbReference type="EMBL" id="PWN29639.1"/>
    </source>
</evidence>
<organism evidence="4 5">
    <name type="scientific">Jaminaea rosea</name>
    <dbReference type="NCBI Taxonomy" id="1569628"/>
    <lineage>
        <taxon>Eukaryota</taxon>
        <taxon>Fungi</taxon>
        <taxon>Dikarya</taxon>
        <taxon>Basidiomycota</taxon>
        <taxon>Ustilaginomycotina</taxon>
        <taxon>Exobasidiomycetes</taxon>
        <taxon>Microstromatales</taxon>
        <taxon>Microstromatales incertae sedis</taxon>
        <taxon>Jaminaea</taxon>
    </lineage>
</organism>
<feature type="transmembrane region" description="Helical" evidence="2">
    <location>
        <begin position="126"/>
        <end position="143"/>
    </location>
</feature>
<keyword evidence="5" id="KW-1185">Reference proteome</keyword>
<evidence type="ECO:0008006" key="6">
    <source>
        <dbReference type="Google" id="ProtNLM"/>
    </source>
</evidence>
<dbReference type="EMBL" id="KZ819663">
    <property type="protein sequence ID" value="PWN29639.1"/>
    <property type="molecule type" value="Genomic_DNA"/>
</dbReference>
<dbReference type="GeneID" id="37025075"/>
<evidence type="ECO:0000256" key="1">
    <source>
        <dbReference type="SAM" id="MobiDB-lite"/>
    </source>
</evidence>
<accession>A0A316UWH4</accession>
<feature type="transmembrane region" description="Helical" evidence="2">
    <location>
        <begin position="76"/>
        <end position="95"/>
    </location>
</feature>
<feature type="transmembrane region" description="Helical" evidence="2">
    <location>
        <begin position="42"/>
        <end position="64"/>
    </location>
</feature>
<evidence type="ECO:0000313" key="5">
    <source>
        <dbReference type="Proteomes" id="UP000245884"/>
    </source>
</evidence>
<evidence type="ECO:0000256" key="3">
    <source>
        <dbReference type="SAM" id="SignalP"/>
    </source>
</evidence>
<dbReference type="AlphaFoldDB" id="A0A316UWH4"/>
<feature type="signal peptide" evidence="3">
    <location>
        <begin position="1"/>
        <end position="16"/>
    </location>
</feature>
<gene>
    <name evidence="4" type="ORF">BDZ90DRAFT_116367</name>
</gene>
<feature type="chain" id="PRO_5016443755" description="F-box domain-containing protein" evidence="3">
    <location>
        <begin position="17"/>
        <end position="655"/>
    </location>
</feature>